<organism evidence="1">
    <name type="scientific">freshwater metagenome</name>
    <dbReference type="NCBI Taxonomy" id="449393"/>
    <lineage>
        <taxon>unclassified sequences</taxon>
        <taxon>metagenomes</taxon>
        <taxon>ecological metagenomes</taxon>
    </lineage>
</organism>
<dbReference type="AlphaFoldDB" id="A0A6J6DLH1"/>
<proteinExistence type="predicted"/>
<reference evidence="1" key="1">
    <citation type="submission" date="2020-05" db="EMBL/GenBank/DDBJ databases">
        <authorList>
            <person name="Chiriac C."/>
            <person name="Salcher M."/>
            <person name="Ghai R."/>
            <person name="Kavagutti S V."/>
        </authorList>
    </citation>
    <scope>NUCLEOTIDE SEQUENCE</scope>
</reference>
<gene>
    <name evidence="1" type="ORF">UFOPK1572_00950</name>
</gene>
<sequence length="303" mass="33604">MSIFFHNDPFTPFDRQETPSIDSPGFVPGNRRCIPIPDGLFPTAVDAVRLRIGARPLDAAQWVSAVDDDWVPTIAMKRALIADRPQEVVACMEGAQEACEEVAAGVLASIGASPSMESGIDALVDAALHVADDLCILLPDEQGVPRLVAAVLCSPNRWRLVEKMGGTMSGIHSPVARYEDDVASPVNSVMMRLNTERPLWRTNWGISNHPALFQPETPPATPEMDAGDMWFRVEWQTLRRLPITGGIVFTIRTYVEKLSDFMARDKPLVQDIAELVNKIPEDVAVYKSIAPYREKLFAYFETR</sequence>
<accession>A0A6J6DLH1</accession>
<dbReference type="EMBL" id="CAEZTC010000116">
    <property type="protein sequence ID" value="CAB4562963.1"/>
    <property type="molecule type" value="Genomic_DNA"/>
</dbReference>
<name>A0A6J6DLH1_9ZZZZ</name>
<evidence type="ECO:0000313" key="1">
    <source>
        <dbReference type="EMBL" id="CAB4562963.1"/>
    </source>
</evidence>
<protein>
    <submittedName>
        <fullName evidence="1">Unannotated protein</fullName>
    </submittedName>
</protein>
<dbReference type="InterPro" id="IPR021848">
    <property type="entry name" value="HODM_asu-like"/>
</dbReference>
<dbReference type="Pfam" id="PF11927">
    <property type="entry name" value="HODM_asu-like"/>
    <property type="match status" value="1"/>
</dbReference>